<dbReference type="Pfam" id="PF03331">
    <property type="entry name" value="LpxC"/>
    <property type="match status" value="1"/>
</dbReference>
<dbReference type="Gene3D" id="3.30.1700.10">
    <property type="entry name" value="lpxc deacetylase, domain 2"/>
    <property type="match status" value="1"/>
</dbReference>
<gene>
    <name evidence="2" type="primary">lpxC3</name>
    <name evidence="2" type="ORF">NME_1825</name>
</gene>
<organism evidence="2">
    <name type="scientific">Neisseria meningitidis alpha153</name>
    <dbReference type="NCBI Taxonomy" id="663926"/>
    <lineage>
        <taxon>Bacteria</taxon>
        <taxon>Pseudomonadati</taxon>
        <taxon>Pseudomonadota</taxon>
        <taxon>Betaproteobacteria</taxon>
        <taxon>Neisseriales</taxon>
        <taxon>Neisseriaceae</taxon>
        <taxon>Neisseria</taxon>
    </lineage>
</organism>
<keyword evidence="2" id="KW-0378">Hydrolase</keyword>
<dbReference type="GO" id="GO:0016020">
    <property type="term" value="C:membrane"/>
    <property type="evidence" value="ECO:0007669"/>
    <property type="project" value="GOC"/>
</dbReference>
<dbReference type="GO" id="GO:0009245">
    <property type="term" value="P:lipid A biosynthetic process"/>
    <property type="evidence" value="ECO:0007669"/>
    <property type="project" value="InterPro"/>
</dbReference>
<evidence type="ECO:0000313" key="2">
    <source>
        <dbReference type="EMBL" id="CBA08534.1"/>
    </source>
</evidence>
<name>C6SEV6_NEIME</name>
<dbReference type="InterPro" id="IPR020568">
    <property type="entry name" value="Ribosomal_Su5_D2-typ_SF"/>
</dbReference>
<dbReference type="GO" id="GO:0103117">
    <property type="term" value="F:UDP-3-O-acyl-N-acetylglucosamine deacetylase activity"/>
    <property type="evidence" value="ECO:0007669"/>
    <property type="project" value="InterPro"/>
</dbReference>
<evidence type="ECO:0000256" key="1">
    <source>
        <dbReference type="ARBA" id="ARBA00002923"/>
    </source>
</evidence>
<proteinExistence type="predicted"/>
<dbReference type="PANTHER" id="PTHR33694:SF1">
    <property type="entry name" value="UDP-3-O-ACYL-N-ACETYLGLUCOSAMINE DEACETYLASE 1, MITOCHONDRIAL-RELATED"/>
    <property type="match status" value="1"/>
</dbReference>
<reference evidence="2" key="1">
    <citation type="journal article" date="2008" name="Proc. Natl. Acad. Sci. U.S.A.">
        <title>Whole-genome comparison of disease and carriage strains provides insights into virulence evolution in Neisseria meningitidis.</title>
        <authorList>
            <person name="Schoen C."/>
            <person name="Blom J."/>
            <person name="Claus H."/>
            <person name="Schramm-Glueck A."/>
            <person name="Brandt P."/>
            <person name="Mueller T."/>
            <person name="Goesmann A."/>
            <person name="Joseph B."/>
            <person name="Konietzny S."/>
            <person name="Kurzai O."/>
            <person name="Schmitt C."/>
            <person name="Friedrich T."/>
            <person name="Linke B."/>
            <person name="Vogel U."/>
            <person name="Frosch M."/>
        </authorList>
    </citation>
    <scope>NUCLEOTIDE SEQUENCE</scope>
    <source>
        <strain evidence="2">Alpha153</strain>
    </source>
</reference>
<protein>
    <submittedName>
        <fullName evidence="2">UDP-3-O</fullName>
        <ecNumber evidence="2">3.5.1.-</ecNumber>
    </submittedName>
</protein>
<dbReference type="EMBL" id="AM889137">
    <property type="protein sequence ID" value="CBA08534.1"/>
    <property type="molecule type" value="Genomic_DNA"/>
</dbReference>
<dbReference type="InterPro" id="IPR011334">
    <property type="entry name" value="UDP-acyl_GlcNac_deAcase_C"/>
</dbReference>
<comment type="function">
    <text evidence="1">Catalyzes the hydrolysis of UDP-3-O-myristoyl-N-acetylglucosamine to form UDP-3-O-myristoylglucosamine and acetate, the committed step in lipid A biosynthesis.</text>
</comment>
<dbReference type="AlphaFoldDB" id="C6SEV6"/>
<sequence length="112" mass="12374">MHEVEMMRAHNLGLGGNLNNAIVIDDTDVLNPEGLRYPDEFVRHKILDAIGDLYIVGHPIVGAFEGYKSGHAINNALLRAVLADETAYDRVEFADSDDLPDAFHELNIRTCG</sequence>
<dbReference type="SUPFAM" id="SSF54211">
    <property type="entry name" value="Ribosomal protein S5 domain 2-like"/>
    <property type="match status" value="1"/>
</dbReference>
<dbReference type="EC" id="3.5.1.-" evidence="2"/>
<accession>C6SEV6</accession>
<dbReference type="PANTHER" id="PTHR33694">
    <property type="entry name" value="UDP-3-O-ACYL-N-ACETYLGLUCOSAMINE DEACETYLASE 1, MITOCHONDRIAL-RELATED"/>
    <property type="match status" value="1"/>
</dbReference>
<dbReference type="InterPro" id="IPR004463">
    <property type="entry name" value="UDP-acyl_GlcNac_deAcase"/>
</dbReference>